<gene>
    <name evidence="2" type="ORF">CYD53_103161</name>
</gene>
<dbReference type="PANTHER" id="PTHR43245">
    <property type="entry name" value="BIFUNCTIONAL POLYMYXIN RESISTANCE PROTEIN ARNA"/>
    <property type="match status" value="1"/>
</dbReference>
<comment type="caution">
    <text evidence="2">The sequence shown here is derived from an EMBL/GenBank/DDBJ whole genome shotgun (WGS) entry which is preliminary data.</text>
</comment>
<reference evidence="2 3" key="1">
    <citation type="submission" date="2018-01" db="EMBL/GenBank/DDBJ databases">
        <title>Genomic Encyclopedia of Type Strains, Phase III (KMG-III): the genomes of soil and plant-associated and newly described type strains.</title>
        <authorList>
            <person name="Whitman W."/>
        </authorList>
    </citation>
    <scope>NUCLEOTIDE SEQUENCE [LARGE SCALE GENOMIC DNA]</scope>
    <source>
        <strain evidence="2 3">1131</strain>
    </source>
</reference>
<dbReference type="Gene3D" id="3.40.50.720">
    <property type="entry name" value="NAD(P)-binding Rossmann-like Domain"/>
    <property type="match status" value="1"/>
</dbReference>
<dbReference type="InterPro" id="IPR036291">
    <property type="entry name" value="NAD(P)-bd_dom_sf"/>
</dbReference>
<protein>
    <submittedName>
        <fullName evidence="2">Nucleoside-diphosphate-sugar epimerase</fullName>
    </submittedName>
</protein>
<dbReference type="InterPro" id="IPR001509">
    <property type="entry name" value="Epimerase_deHydtase"/>
</dbReference>
<dbReference type="Proteomes" id="UP000236919">
    <property type="component" value="Unassembled WGS sequence"/>
</dbReference>
<evidence type="ECO:0000259" key="1">
    <source>
        <dbReference type="Pfam" id="PF01370"/>
    </source>
</evidence>
<name>A0A2S4MH36_9HYPH</name>
<dbReference type="Pfam" id="PF01370">
    <property type="entry name" value="Epimerase"/>
    <property type="match status" value="1"/>
</dbReference>
<evidence type="ECO:0000313" key="2">
    <source>
        <dbReference type="EMBL" id="POR54064.1"/>
    </source>
</evidence>
<proteinExistence type="predicted"/>
<organism evidence="2 3">
    <name type="scientific">Bosea psychrotolerans</name>
    <dbReference type="NCBI Taxonomy" id="1871628"/>
    <lineage>
        <taxon>Bacteria</taxon>
        <taxon>Pseudomonadati</taxon>
        <taxon>Pseudomonadota</taxon>
        <taxon>Alphaproteobacteria</taxon>
        <taxon>Hyphomicrobiales</taxon>
        <taxon>Boseaceae</taxon>
        <taxon>Bosea</taxon>
    </lineage>
</organism>
<dbReference type="OrthoDB" id="9771073at2"/>
<dbReference type="SUPFAM" id="SSF51735">
    <property type="entry name" value="NAD(P)-binding Rossmann-fold domains"/>
    <property type="match status" value="1"/>
</dbReference>
<dbReference type="InterPro" id="IPR050177">
    <property type="entry name" value="Lipid_A_modif_metabolic_enz"/>
</dbReference>
<evidence type="ECO:0000313" key="3">
    <source>
        <dbReference type="Proteomes" id="UP000236919"/>
    </source>
</evidence>
<dbReference type="CDD" id="cd08946">
    <property type="entry name" value="SDR_e"/>
    <property type="match status" value="1"/>
</dbReference>
<keyword evidence="3" id="KW-1185">Reference proteome</keyword>
<dbReference type="EMBL" id="PQFZ01000003">
    <property type="protein sequence ID" value="POR54064.1"/>
    <property type="molecule type" value="Genomic_DNA"/>
</dbReference>
<accession>A0A2S4MH36</accession>
<dbReference type="RefSeq" id="WP_103717277.1">
    <property type="nucleotide sequence ID" value="NZ_PQFZ01000003.1"/>
</dbReference>
<sequence length="299" mass="31588">MRILVTGGAGFLGAWIVRRLAAGGHAVRIFDLTEKRGLIAAIAGEAAAQACEWRIGDIVRADDVRGAAEGCDAIIHLAGVLTLACKADPVRGAQINLIGTLNIFEAARAHGIDRLIYTSTAGVYGPADGRTPVPVSHYGAFKLACEGCARAYWEDHRLASTGFRPYVVYGPGREGGLSAGPSLACRAAALGESYVFPYEGAAGLVYVDDVAAAYEAALLRKPDGAHVFNLIGTLATPQDVIDELRRLRPDADIRRGGELMPSAPDIAEGTVREILPGLPSTSLRQGIERTFAYYRDGGL</sequence>
<dbReference type="AlphaFoldDB" id="A0A2S4MH36"/>
<feature type="domain" description="NAD-dependent epimerase/dehydratase" evidence="1">
    <location>
        <begin position="3"/>
        <end position="229"/>
    </location>
</feature>